<evidence type="ECO:0000313" key="2">
    <source>
        <dbReference type="Proteomes" id="UP000063387"/>
    </source>
</evidence>
<dbReference type="EMBL" id="CP014226">
    <property type="protein sequence ID" value="AMD00912.1"/>
    <property type="molecule type" value="Genomic_DNA"/>
</dbReference>
<evidence type="ECO:0000313" key="1">
    <source>
        <dbReference type="EMBL" id="AMD00912.1"/>
    </source>
</evidence>
<dbReference type="AlphaFoldDB" id="A0A0X8HE09"/>
<sequence length="118" mass="12938">MDWIIMPTTTAARAGKPRATINGAATAAGVPKPEAPSMKQPNSQATMMACTRRSGLMPEKPLRMAVMPPECFMALSSRMAPKMIHRIETVRIKPCNEEAMTRVKVISQANRAMRAVTR</sequence>
<organism evidence="1 2">
    <name type="scientific">Halomonas chromatireducens</name>
    <dbReference type="NCBI Taxonomy" id="507626"/>
    <lineage>
        <taxon>Bacteria</taxon>
        <taxon>Pseudomonadati</taxon>
        <taxon>Pseudomonadota</taxon>
        <taxon>Gammaproteobacteria</taxon>
        <taxon>Oceanospirillales</taxon>
        <taxon>Halomonadaceae</taxon>
        <taxon>Halomonas</taxon>
    </lineage>
</organism>
<accession>A0A0X8HE09</accession>
<gene>
    <name evidence="1" type="ORF">LOKO_01844</name>
</gene>
<dbReference type="KEGG" id="hco:LOKO_01844"/>
<protein>
    <submittedName>
        <fullName evidence="1">Uncharacterized protein</fullName>
    </submittedName>
</protein>
<name>A0A0X8HE09_9GAMM</name>
<proteinExistence type="predicted"/>
<dbReference type="Proteomes" id="UP000063387">
    <property type="component" value="Chromosome"/>
</dbReference>
<reference evidence="1 2" key="2">
    <citation type="submission" date="2016-02" db="EMBL/GenBank/DDBJ databases">
        <authorList>
            <person name="Wen L."/>
            <person name="He K."/>
            <person name="Yang H."/>
        </authorList>
    </citation>
    <scope>NUCLEOTIDE SEQUENCE [LARGE SCALE GENOMIC DNA]</scope>
    <source>
        <strain evidence="1 2">AGD 8-3</strain>
    </source>
</reference>
<dbReference type="PATRIC" id="fig|507626.3.peg.1841"/>
<keyword evidence="2" id="KW-1185">Reference proteome</keyword>
<reference evidence="1 2" key="1">
    <citation type="journal article" date="2016" name="Genome Announc.">
        <title>Draft Genome Sequence of 'Halomonas chromatireducens' Strain AGD 8-3, a Haloalkaliphilic Chromate- and Selenite-Reducing Gammaproteobacterium.</title>
        <authorList>
            <person name="Sharko F.S."/>
            <person name="Shapovalova A.A."/>
            <person name="Tsygankova S.V."/>
            <person name="Komova A.V."/>
            <person name="Boulygina E.S."/>
            <person name="Teslyuk A.B."/>
            <person name="Gotovtsev P.M."/>
            <person name="Namsaraev Z.B."/>
            <person name="Khijniak T.V."/>
            <person name="Nedoluzhko A.V."/>
            <person name="Vasilov R.G."/>
        </authorList>
    </citation>
    <scope>NUCLEOTIDE SEQUENCE [LARGE SCALE GENOMIC DNA]</scope>
    <source>
        <strain evidence="1 2">AGD 8-3</strain>
    </source>
</reference>